<dbReference type="GO" id="GO:0009699">
    <property type="term" value="P:phenylpropanoid biosynthetic process"/>
    <property type="evidence" value="ECO:0007669"/>
    <property type="project" value="UniProtKB-ARBA"/>
</dbReference>
<name>M5XHS6_PRUPE</name>
<dbReference type="InterPro" id="IPR044859">
    <property type="entry name" value="Allene_oxi_cyc_Dirigent"/>
</dbReference>
<evidence type="ECO:0000256" key="4">
    <source>
        <dbReference type="RuleBase" id="RU363099"/>
    </source>
</evidence>
<evidence type="ECO:0000256" key="1">
    <source>
        <dbReference type="ARBA" id="ARBA00010746"/>
    </source>
</evidence>
<keyword evidence="7" id="KW-1185">Reference proteome</keyword>
<accession>M5XHS6</accession>
<comment type="subunit">
    <text evidence="2 4">Homodimer.</text>
</comment>
<evidence type="ECO:0000313" key="6">
    <source>
        <dbReference type="EMBL" id="ONI24147.1"/>
    </source>
</evidence>
<keyword evidence="3 4" id="KW-0964">Secreted</keyword>
<evidence type="ECO:0000256" key="2">
    <source>
        <dbReference type="ARBA" id="ARBA00011738"/>
    </source>
</evidence>
<gene>
    <name evidence="6" type="ORF">PRUPE_2G226700</name>
</gene>
<comment type="function">
    <text evidence="4">Dirigent proteins impart stereoselectivity on the phenoxy radical-coupling reaction, yielding optically active lignans from two molecules of coniferyl alcohol in the biosynthesis of lignans, flavonolignans, and alkaloids and thus plays a central role in plant secondary metabolism.</text>
</comment>
<organism evidence="6 7">
    <name type="scientific">Prunus persica</name>
    <name type="common">Peach</name>
    <name type="synonym">Amygdalus persica</name>
    <dbReference type="NCBI Taxonomy" id="3760"/>
    <lineage>
        <taxon>Eukaryota</taxon>
        <taxon>Viridiplantae</taxon>
        <taxon>Streptophyta</taxon>
        <taxon>Embryophyta</taxon>
        <taxon>Tracheophyta</taxon>
        <taxon>Spermatophyta</taxon>
        <taxon>Magnoliopsida</taxon>
        <taxon>eudicotyledons</taxon>
        <taxon>Gunneridae</taxon>
        <taxon>Pentapetalae</taxon>
        <taxon>rosids</taxon>
        <taxon>fabids</taxon>
        <taxon>Rosales</taxon>
        <taxon>Rosaceae</taxon>
        <taxon>Amygdaloideae</taxon>
        <taxon>Amygdaleae</taxon>
        <taxon>Prunus</taxon>
    </lineage>
</organism>
<dbReference type="OMA" id="LTFDCAS"/>
<dbReference type="SMR" id="M5XHS6"/>
<dbReference type="AlphaFoldDB" id="M5XHS6"/>
<dbReference type="EMBL" id="CM007652">
    <property type="protein sequence ID" value="ONI24147.1"/>
    <property type="molecule type" value="Genomic_DNA"/>
</dbReference>
<feature type="compositionally biased region" description="Low complexity" evidence="5">
    <location>
        <begin position="52"/>
        <end position="64"/>
    </location>
</feature>
<feature type="compositionally biased region" description="Low complexity" evidence="5">
    <location>
        <begin position="89"/>
        <end position="105"/>
    </location>
</feature>
<dbReference type="Pfam" id="PF03018">
    <property type="entry name" value="Dirigent"/>
    <property type="match status" value="1"/>
</dbReference>
<proteinExistence type="inferred from homology"/>
<evidence type="ECO:0000256" key="5">
    <source>
        <dbReference type="SAM" id="MobiDB-lite"/>
    </source>
</evidence>
<dbReference type="Gramene" id="ONI24147">
    <property type="protein sequence ID" value="ONI24147"/>
    <property type="gene ID" value="PRUPE_2G226700"/>
</dbReference>
<evidence type="ECO:0000256" key="3">
    <source>
        <dbReference type="ARBA" id="ARBA00022525"/>
    </source>
</evidence>
<dbReference type="HOGENOM" id="CLU_059816_0_0_1"/>
<sequence>MAKSLLSTSKPLKATLYILVLAIILGYANSARILDEALPKASNPLPTPVPTSNPQTNPTTSLPSGQIPAIAPATTTVDDTEDDADSPIPETDVAPPVVPPVTTVPEADKPQPETEEPTTVPAPIPDVAPVAGAAPGVGPAVTSPSTPIPVPTPVAGPIPTSPTGPNPTAAAAGSTVAKPGAENPHLSFFMHDILGGSHPSVRVVTGLVANTVFNAPFSKANNNIFPVSGGTPLTNNNLNGFLDNNKNNIPSIAGLTGLTNSQSSTVIQNSGNNNVVSGGSNQPFVTAGQLPTGATLQKLMFGSVTVIDDELTEGHELGSAVLGKAQGFYLASSLDGNSHTMAFTVLLHGEHGAHDEVEDTISLFGVHRTASPVSHIAVIGGTGKYEMATGYAAIESLHQEDQHTTDGVDTIMQISVYLSE</sequence>
<dbReference type="eggNOG" id="ENOG502QQZX">
    <property type="taxonomic scope" value="Eukaryota"/>
</dbReference>
<dbReference type="PANTHER" id="PTHR46215">
    <property type="entry name" value="DIRIGENT PROTEIN 24-RELATED"/>
    <property type="match status" value="1"/>
</dbReference>
<comment type="similarity">
    <text evidence="1 4">Belongs to the plant dirigent protein family.</text>
</comment>
<dbReference type="InterPro" id="IPR004265">
    <property type="entry name" value="Dirigent"/>
</dbReference>
<dbReference type="Proteomes" id="UP000006882">
    <property type="component" value="Chromosome G2"/>
</dbReference>
<dbReference type="GO" id="GO:0048046">
    <property type="term" value="C:apoplast"/>
    <property type="evidence" value="ECO:0007669"/>
    <property type="project" value="UniProtKB-SubCell"/>
</dbReference>
<dbReference type="Gene3D" id="2.40.480.10">
    <property type="entry name" value="Allene oxide cyclase-like"/>
    <property type="match status" value="1"/>
</dbReference>
<evidence type="ECO:0000313" key="7">
    <source>
        <dbReference type="Proteomes" id="UP000006882"/>
    </source>
</evidence>
<keyword evidence="4" id="KW-0052">Apoplast</keyword>
<feature type="region of interest" description="Disordered" evidence="5">
    <location>
        <begin position="40"/>
        <end position="123"/>
    </location>
</feature>
<protein>
    <recommendedName>
        <fullName evidence="4">Dirigent protein</fullName>
    </recommendedName>
</protein>
<dbReference type="KEGG" id="pper:18787522"/>
<dbReference type="OrthoDB" id="1921494at2759"/>
<reference evidence="6 7" key="1">
    <citation type="journal article" date="2013" name="Nat. Genet.">
        <title>The high-quality draft genome of peach (Prunus persica) identifies unique patterns of genetic diversity, domestication and genome evolution.</title>
        <authorList>
            <consortium name="International Peach Genome Initiative"/>
            <person name="Verde I."/>
            <person name="Abbott A.G."/>
            <person name="Scalabrin S."/>
            <person name="Jung S."/>
            <person name="Shu S."/>
            <person name="Marroni F."/>
            <person name="Zhebentyayeva T."/>
            <person name="Dettori M.T."/>
            <person name="Grimwood J."/>
            <person name="Cattonaro F."/>
            <person name="Zuccolo A."/>
            <person name="Rossini L."/>
            <person name="Jenkins J."/>
            <person name="Vendramin E."/>
            <person name="Meisel L.A."/>
            <person name="Decroocq V."/>
            <person name="Sosinski B."/>
            <person name="Prochnik S."/>
            <person name="Mitros T."/>
            <person name="Policriti A."/>
            <person name="Cipriani G."/>
            <person name="Dondini L."/>
            <person name="Ficklin S."/>
            <person name="Goodstein D.M."/>
            <person name="Xuan P."/>
            <person name="Del Fabbro C."/>
            <person name="Aramini V."/>
            <person name="Copetti D."/>
            <person name="Gonzalez S."/>
            <person name="Horner D.S."/>
            <person name="Falchi R."/>
            <person name="Lucas S."/>
            <person name="Mica E."/>
            <person name="Maldonado J."/>
            <person name="Lazzari B."/>
            <person name="Bielenberg D."/>
            <person name="Pirona R."/>
            <person name="Miculan M."/>
            <person name="Barakat A."/>
            <person name="Testolin R."/>
            <person name="Stella A."/>
            <person name="Tartarini S."/>
            <person name="Tonutti P."/>
            <person name="Arus P."/>
            <person name="Orellana A."/>
            <person name="Wells C."/>
            <person name="Main D."/>
            <person name="Vizzotto G."/>
            <person name="Silva H."/>
            <person name="Salamini F."/>
            <person name="Schmutz J."/>
            <person name="Morgante M."/>
            <person name="Rokhsar D.S."/>
        </authorList>
    </citation>
    <scope>NUCLEOTIDE SEQUENCE [LARGE SCALE GENOMIC DNA]</scope>
    <source>
        <strain evidence="7">cv. Nemared</strain>
    </source>
</reference>
<comment type="subcellular location">
    <subcellularLocation>
        <location evidence="4">Secreted</location>
        <location evidence="4">Extracellular space</location>
        <location evidence="4">Apoplast</location>
    </subcellularLocation>
</comment>
<dbReference type="STRING" id="3760.M5XHS6"/>
<dbReference type="PANTHER" id="PTHR46215:SF15">
    <property type="entry name" value="DIRIGENT PROTEIN 24"/>
    <property type="match status" value="1"/>
</dbReference>